<sequence length="94" mass="9916">MPLAAADVTVLVTLALLGVLQGTQGTQGQHRLDVRLVDGPSRQHGRLEVRMSGGWQAVCCKGWTRREASVACRQLGFGGHVTSHPQVSGLASGE</sequence>
<dbReference type="InterPro" id="IPR001190">
    <property type="entry name" value="SRCR"/>
</dbReference>
<keyword evidence="1" id="KW-1015">Disulfide bond</keyword>
<proteinExistence type="predicted"/>
<comment type="caution">
    <text evidence="5">The sequence shown here is derived from an EMBL/GenBank/DDBJ whole genome shotgun (WGS) entry which is preliminary data.</text>
</comment>
<dbReference type="InterPro" id="IPR036772">
    <property type="entry name" value="SRCR-like_dom_sf"/>
</dbReference>
<dbReference type="Proteomes" id="UP000245119">
    <property type="component" value="Linkage Group LG1"/>
</dbReference>
<dbReference type="SUPFAM" id="SSF56487">
    <property type="entry name" value="SRCR-like"/>
    <property type="match status" value="1"/>
</dbReference>
<evidence type="ECO:0000256" key="2">
    <source>
        <dbReference type="PROSITE-ProRule" id="PRU00196"/>
    </source>
</evidence>
<protein>
    <recommendedName>
        <fullName evidence="4">SRCR domain-containing protein</fullName>
    </recommendedName>
</protein>
<comment type="caution">
    <text evidence="2">Lacks conserved residue(s) required for the propagation of feature annotation.</text>
</comment>
<name>A0A2T7PVJ0_POMCA</name>
<evidence type="ECO:0000259" key="4">
    <source>
        <dbReference type="PROSITE" id="PS50287"/>
    </source>
</evidence>
<gene>
    <name evidence="5" type="ORF">C0Q70_00036</name>
</gene>
<dbReference type="AlphaFoldDB" id="A0A2T7PVJ0"/>
<evidence type="ECO:0000256" key="3">
    <source>
        <dbReference type="SAM" id="SignalP"/>
    </source>
</evidence>
<dbReference type="EMBL" id="PZQS01000001">
    <property type="protein sequence ID" value="PVD37446.1"/>
    <property type="molecule type" value="Genomic_DNA"/>
</dbReference>
<dbReference type="PRINTS" id="PR00258">
    <property type="entry name" value="SPERACTRCPTR"/>
</dbReference>
<dbReference type="PROSITE" id="PS50287">
    <property type="entry name" value="SRCR_2"/>
    <property type="match status" value="1"/>
</dbReference>
<reference evidence="5 6" key="1">
    <citation type="submission" date="2018-04" db="EMBL/GenBank/DDBJ databases">
        <title>The genome of golden apple snail Pomacea canaliculata provides insight into stress tolerance and invasive adaptation.</title>
        <authorList>
            <person name="Liu C."/>
            <person name="Liu B."/>
            <person name="Ren Y."/>
            <person name="Zhang Y."/>
            <person name="Wang H."/>
            <person name="Li S."/>
            <person name="Jiang F."/>
            <person name="Yin L."/>
            <person name="Zhang G."/>
            <person name="Qian W."/>
            <person name="Fan W."/>
        </authorList>
    </citation>
    <scope>NUCLEOTIDE SEQUENCE [LARGE SCALE GENOMIC DNA]</scope>
    <source>
        <strain evidence="5">SZHN2017</strain>
        <tissue evidence="5">Muscle</tissue>
    </source>
</reference>
<organism evidence="5 6">
    <name type="scientific">Pomacea canaliculata</name>
    <name type="common">Golden apple snail</name>
    <dbReference type="NCBI Taxonomy" id="400727"/>
    <lineage>
        <taxon>Eukaryota</taxon>
        <taxon>Metazoa</taxon>
        <taxon>Spiralia</taxon>
        <taxon>Lophotrochozoa</taxon>
        <taxon>Mollusca</taxon>
        <taxon>Gastropoda</taxon>
        <taxon>Caenogastropoda</taxon>
        <taxon>Architaenioglossa</taxon>
        <taxon>Ampullarioidea</taxon>
        <taxon>Ampullariidae</taxon>
        <taxon>Pomacea</taxon>
    </lineage>
</organism>
<dbReference type="Pfam" id="PF00530">
    <property type="entry name" value="SRCR"/>
    <property type="match status" value="1"/>
</dbReference>
<dbReference type="PANTHER" id="PTHR48071">
    <property type="entry name" value="SRCR DOMAIN-CONTAINING PROTEIN"/>
    <property type="match status" value="1"/>
</dbReference>
<evidence type="ECO:0000313" key="6">
    <source>
        <dbReference type="Proteomes" id="UP000245119"/>
    </source>
</evidence>
<keyword evidence="3" id="KW-0732">Signal</keyword>
<evidence type="ECO:0000256" key="1">
    <source>
        <dbReference type="ARBA" id="ARBA00023157"/>
    </source>
</evidence>
<keyword evidence="6" id="KW-1185">Reference proteome</keyword>
<dbReference type="PANTHER" id="PTHR48071:SF18">
    <property type="entry name" value="DELETED IN MALIGNANT BRAIN TUMORS 1 PROTEIN-RELATED"/>
    <property type="match status" value="1"/>
</dbReference>
<dbReference type="GO" id="GO:0016020">
    <property type="term" value="C:membrane"/>
    <property type="evidence" value="ECO:0007669"/>
    <property type="project" value="InterPro"/>
</dbReference>
<dbReference type="Gene3D" id="3.10.250.10">
    <property type="entry name" value="SRCR-like domain"/>
    <property type="match status" value="1"/>
</dbReference>
<evidence type="ECO:0000313" key="5">
    <source>
        <dbReference type="EMBL" id="PVD37446.1"/>
    </source>
</evidence>
<feature type="signal peptide" evidence="3">
    <location>
        <begin position="1"/>
        <end position="25"/>
    </location>
</feature>
<accession>A0A2T7PVJ0</accession>
<feature type="domain" description="SRCR" evidence="4">
    <location>
        <begin position="34"/>
        <end position="94"/>
    </location>
</feature>
<feature type="chain" id="PRO_5015605807" description="SRCR domain-containing protein" evidence="3">
    <location>
        <begin position="26"/>
        <end position="94"/>
    </location>
</feature>
<dbReference type="SMART" id="SM00202">
    <property type="entry name" value="SR"/>
    <property type="match status" value="1"/>
</dbReference>
<dbReference type="OrthoDB" id="10012881at2759"/>